<feature type="transmembrane region" description="Helical" evidence="1">
    <location>
        <begin position="9"/>
        <end position="32"/>
    </location>
</feature>
<evidence type="ECO:0000313" key="2">
    <source>
        <dbReference type="EMBL" id="MBB4272805.1"/>
    </source>
</evidence>
<dbReference type="RefSeq" id="WP_183922742.1">
    <property type="nucleotide sequence ID" value="NZ_JACIGM010000001.1"/>
</dbReference>
<keyword evidence="1" id="KW-0472">Membrane</keyword>
<sequence length="77" mass="8119">MNSTKITNYVVFGLAILSSLVAGLQVFAWTAFFTQEQTIAIMGGLSALGVMIKGWMSTAEAMARSIAAGVSAMQVEK</sequence>
<name>A0A7W6RJ99_9HYPH</name>
<dbReference type="AlphaFoldDB" id="A0A7W6RJ99"/>
<gene>
    <name evidence="2" type="ORF">GGE12_000547</name>
</gene>
<comment type="caution">
    <text evidence="2">The sequence shown here is derived from an EMBL/GenBank/DDBJ whole genome shotgun (WGS) entry which is preliminary data.</text>
</comment>
<organism evidence="2 3">
    <name type="scientific">Rhizobium mongolense</name>
    <dbReference type="NCBI Taxonomy" id="57676"/>
    <lineage>
        <taxon>Bacteria</taxon>
        <taxon>Pseudomonadati</taxon>
        <taxon>Pseudomonadota</taxon>
        <taxon>Alphaproteobacteria</taxon>
        <taxon>Hyphomicrobiales</taxon>
        <taxon>Rhizobiaceae</taxon>
        <taxon>Rhizobium/Agrobacterium group</taxon>
        <taxon>Rhizobium</taxon>
    </lineage>
</organism>
<protein>
    <submittedName>
        <fullName evidence="2">Uncharacterized protein</fullName>
    </submittedName>
</protein>
<accession>A0A7W6RJ99</accession>
<dbReference type="Proteomes" id="UP000533641">
    <property type="component" value="Unassembled WGS sequence"/>
</dbReference>
<feature type="transmembrane region" description="Helical" evidence="1">
    <location>
        <begin position="38"/>
        <end position="56"/>
    </location>
</feature>
<proteinExistence type="predicted"/>
<reference evidence="2 3" key="1">
    <citation type="submission" date="2020-08" db="EMBL/GenBank/DDBJ databases">
        <title>Genomic Encyclopedia of Type Strains, Phase IV (KMG-V): Genome sequencing to study the core and pangenomes of soil and plant-associated prokaryotes.</title>
        <authorList>
            <person name="Whitman W."/>
        </authorList>
    </citation>
    <scope>NUCLEOTIDE SEQUENCE [LARGE SCALE GENOMIC DNA]</scope>
    <source>
        <strain evidence="2 3">SEMIA 402</strain>
    </source>
</reference>
<evidence type="ECO:0000256" key="1">
    <source>
        <dbReference type="SAM" id="Phobius"/>
    </source>
</evidence>
<evidence type="ECO:0000313" key="3">
    <source>
        <dbReference type="Proteomes" id="UP000533641"/>
    </source>
</evidence>
<keyword evidence="1" id="KW-0812">Transmembrane</keyword>
<keyword evidence="1" id="KW-1133">Transmembrane helix</keyword>
<dbReference type="EMBL" id="JACIGM010000001">
    <property type="protein sequence ID" value="MBB4272805.1"/>
    <property type="molecule type" value="Genomic_DNA"/>
</dbReference>